<dbReference type="EMBL" id="RHHR01000013">
    <property type="protein sequence ID" value="RNB74918.1"/>
    <property type="molecule type" value="Genomic_DNA"/>
</dbReference>
<evidence type="ECO:0000313" key="3">
    <source>
        <dbReference type="Proteomes" id="UP000282028"/>
    </source>
</evidence>
<feature type="domain" description="Aminoglycoside phosphotransferase" evidence="1">
    <location>
        <begin position="25"/>
        <end position="241"/>
    </location>
</feature>
<evidence type="ECO:0000259" key="1">
    <source>
        <dbReference type="Pfam" id="PF01636"/>
    </source>
</evidence>
<dbReference type="Pfam" id="PF01636">
    <property type="entry name" value="APH"/>
    <property type="match status" value="1"/>
</dbReference>
<dbReference type="RefSeq" id="WP_122908735.1">
    <property type="nucleotide sequence ID" value="NZ_CBCSBE010000005.1"/>
</dbReference>
<reference evidence="2 3" key="1">
    <citation type="submission" date="2018-10" db="EMBL/GenBank/DDBJ databases">
        <title>Phylogenomics of Brevibacillus.</title>
        <authorList>
            <person name="Dunlap C."/>
        </authorList>
    </citation>
    <scope>NUCLEOTIDE SEQUENCE [LARGE SCALE GENOMIC DNA]</scope>
    <source>
        <strain evidence="2 3">JCM 12215</strain>
    </source>
</reference>
<keyword evidence="2" id="KW-0808">Transferase</keyword>
<dbReference type="PANTHER" id="PTHR21310">
    <property type="entry name" value="AMINOGLYCOSIDE PHOSPHOTRANSFERASE-RELATED-RELATED"/>
    <property type="match status" value="1"/>
</dbReference>
<dbReference type="InterPro" id="IPR002575">
    <property type="entry name" value="Aminoglycoside_PTrfase"/>
</dbReference>
<dbReference type="Gene3D" id="3.30.200.20">
    <property type="entry name" value="Phosphorylase Kinase, domain 1"/>
    <property type="match status" value="1"/>
</dbReference>
<dbReference type="InterPro" id="IPR051678">
    <property type="entry name" value="AGP_Transferase"/>
</dbReference>
<comment type="caution">
    <text evidence="2">The sequence shown here is derived from an EMBL/GenBank/DDBJ whole genome shotgun (WGS) entry which is preliminary data.</text>
</comment>
<dbReference type="Proteomes" id="UP000282028">
    <property type="component" value="Unassembled WGS sequence"/>
</dbReference>
<dbReference type="Gene3D" id="3.90.1200.10">
    <property type="match status" value="1"/>
</dbReference>
<dbReference type="InterPro" id="IPR011009">
    <property type="entry name" value="Kinase-like_dom_sf"/>
</dbReference>
<dbReference type="OrthoDB" id="60975at2"/>
<dbReference type="GO" id="GO:0016740">
    <property type="term" value="F:transferase activity"/>
    <property type="evidence" value="ECO:0007669"/>
    <property type="project" value="UniProtKB-KW"/>
</dbReference>
<sequence>METEKLEKLLHAKYPDLAKESLRVDDTGWYNLVLIVGERMIFRFPKTEEAKSIMAKELQILPQLHAVLPVAIPQFIYSSNESDQIPYVGYPMIAGRPLFPVDMAGLNDQEQEQLAKEIGAFLTAMHAFPLDKAFGEAAEASQIKDYYRDLFKTIKNKAFPVMTPKLISWTRQVFDDFLTDKDSFRFTPCLLHNDLKPEHLLYDFEQRKLSGVIDFGAMGAGDPAYDFVGICRAYGKAFVNKVIHFYKGPLDSAFLKRIDHFYTKIVSFWSLFHGVDTQDQQLIQYALDKLHAHAKKGS</sequence>
<gene>
    <name evidence="2" type="ORF">EDM52_09365</name>
</gene>
<accession>A0A3M8CGR1</accession>
<dbReference type="SUPFAM" id="SSF56112">
    <property type="entry name" value="Protein kinase-like (PK-like)"/>
    <property type="match status" value="1"/>
</dbReference>
<keyword evidence="3" id="KW-1185">Reference proteome</keyword>
<proteinExistence type="predicted"/>
<evidence type="ECO:0000313" key="2">
    <source>
        <dbReference type="EMBL" id="RNB74918.1"/>
    </source>
</evidence>
<dbReference type="AlphaFoldDB" id="A0A3M8CGR1"/>
<organism evidence="2 3">
    <name type="scientific">Brevibacillus invocatus</name>
    <dbReference type="NCBI Taxonomy" id="173959"/>
    <lineage>
        <taxon>Bacteria</taxon>
        <taxon>Bacillati</taxon>
        <taxon>Bacillota</taxon>
        <taxon>Bacilli</taxon>
        <taxon>Bacillales</taxon>
        <taxon>Paenibacillaceae</taxon>
        <taxon>Brevibacillus</taxon>
    </lineage>
</organism>
<name>A0A3M8CGR1_9BACL</name>
<dbReference type="PANTHER" id="PTHR21310:SF15">
    <property type="entry name" value="AMINOGLYCOSIDE PHOSPHOTRANSFERASE DOMAIN-CONTAINING PROTEIN"/>
    <property type="match status" value="1"/>
</dbReference>
<protein>
    <submittedName>
        <fullName evidence="2">Aminoglycoside phosphotransferase</fullName>
    </submittedName>
</protein>